<evidence type="ECO:0000256" key="3">
    <source>
        <dbReference type="ARBA" id="ARBA00022801"/>
    </source>
</evidence>
<evidence type="ECO:0000256" key="1">
    <source>
        <dbReference type="ARBA" id="ARBA00005234"/>
    </source>
</evidence>
<evidence type="ECO:0000259" key="4">
    <source>
        <dbReference type="Pfam" id="PF02902"/>
    </source>
</evidence>
<keyword evidence="2 5" id="KW-0645">Protease</keyword>
<protein>
    <submittedName>
        <fullName evidence="5">Ulp1 protease family</fullName>
    </submittedName>
</protein>
<dbReference type="Proteomes" id="UP001604336">
    <property type="component" value="Unassembled WGS sequence"/>
</dbReference>
<accession>A0ABD1W4N3</accession>
<dbReference type="InterPro" id="IPR003653">
    <property type="entry name" value="Peptidase_C48_C"/>
</dbReference>
<dbReference type="Gene3D" id="3.40.395.10">
    <property type="entry name" value="Adenoviral Proteinase, Chain A"/>
    <property type="match status" value="1"/>
</dbReference>
<gene>
    <name evidence="5" type="ORF">Adt_04418</name>
</gene>
<dbReference type="AlphaFoldDB" id="A0ABD1W4N3"/>
<comment type="caution">
    <text evidence="5">The sequence shown here is derived from an EMBL/GenBank/DDBJ whole genome shotgun (WGS) entry which is preliminary data.</text>
</comment>
<dbReference type="InterPro" id="IPR038765">
    <property type="entry name" value="Papain-like_cys_pep_sf"/>
</dbReference>
<evidence type="ECO:0000256" key="2">
    <source>
        <dbReference type="ARBA" id="ARBA00022670"/>
    </source>
</evidence>
<dbReference type="GO" id="GO:0008233">
    <property type="term" value="F:peptidase activity"/>
    <property type="evidence" value="ECO:0007669"/>
    <property type="project" value="UniProtKB-KW"/>
</dbReference>
<comment type="similarity">
    <text evidence="1">Belongs to the peptidase C48 family.</text>
</comment>
<evidence type="ECO:0000313" key="6">
    <source>
        <dbReference type="Proteomes" id="UP001604336"/>
    </source>
</evidence>
<evidence type="ECO:0000313" key="5">
    <source>
        <dbReference type="EMBL" id="KAL2543440.1"/>
    </source>
</evidence>
<dbReference type="Pfam" id="PF02902">
    <property type="entry name" value="Peptidase_C48"/>
    <property type="match status" value="1"/>
</dbReference>
<name>A0ABD1W4N3_9LAMI</name>
<organism evidence="5 6">
    <name type="scientific">Abeliophyllum distichum</name>
    <dbReference type="NCBI Taxonomy" id="126358"/>
    <lineage>
        <taxon>Eukaryota</taxon>
        <taxon>Viridiplantae</taxon>
        <taxon>Streptophyta</taxon>
        <taxon>Embryophyta</taxon>
        <taxon>Tracheophyta</taxon>
        <taxon>Spermatophyta</taxon>
        <taxon>Magnoliopsida</taxon>
        <taxon>eudicotyledons</taxon>
        <taxon>Gunneridae</taxon>
        <taxon>Pentapetalae</taxon>
        <taxon>asterids</taxon>
        <taxon>lamiids</taxon>
        <taxon>Lamiales</taxon>
        <taxon>Oleaceae</taxon>
        <taxon>Forsythieae</taxon>
        <taxon>Abeliophyllum</taxon>
    </lineage>
</organism>
<sequence>MKVNSHSGMRATSTDCYFDFKIRSIYDRSKKFSDVIDKETALLSYLTGDKIPFNSNWGDFDHVLIPIFMDKKALWILGHFDIANWHIDVYNSSFKTIRDTAILDMVQPLQNVISKLLRRSNVLKFQSFEGPLYCRLCKDIPHQTNG</sequence>
<keyword evidence="6" id="KW-1185">Reference proteome</keyword>
<proteinExistence type="inferred from homology"/>
<dbReference type="EMBL" id="JBFOLK010000001">
    <property type="protein sequence ID" value="KAL2543440.1"/>
    <property type="molecule type" value="Genomic_DNA"/>
</dbReference>
<reference evidence="6" key="1">
    <citation type="submission" date="2024-07" db="EMBL/GenBank/DDBJ databases">
        <title>Two chromosome-level genome assemblies of Korean endemic species Abeliophyllum distichum and Forsythia ovata (Oleaceae).</title>
        <authorList>
            <person name="Jang H."/>
        </authorList>
    </citation>
    <scope>NUCLEOTIDE SEQUENCE [LARGE SCALE GENOMIC DNA]</scope>
</reference>
<dbReference type="GO" id="GO:0006508">
    <property type="term" value="P:proteolysis"/>
    <property type="evidence" value="ECO:0007669"/>
    <property type="project" value="UniProtKB-KW"/>
</dbReference>
<keyword evidence="3" id="KW-0378">Hydrolase</keyword>
<feature type="domain" description="Ubiquitin-like protease family profile" evidence="4">
    <location>
        <begin position="54"/>
        <end position="145"/>
    </location>
</feature>
<dbReference type="SUPFAM" id="SSF54001">
    <property type="entry name" value="Cysteine proteinases"/>
    <property type="match status" value="1"/>
</dbReference>